<dbReference type="GO" id="GO:0006417">
    <property type="term" value="P:regulation of translation"/>
    <property type="evidence" value="ECO:0007669"/>
    <property type="project" value="UniProtKB-KW"/>
</dbReference>
<sequence length="141" mass="15734">MLVTTTRFGDIEVAADTVITFREGLLGFADSHRFTILSGDEDSLFKWLQSVEDGSLAFIVIEPDLFMEDYSIDLSESDVKGLEIENPEDVNVLTLVTVPSNPQEISANLQGPLVINSRKLLGKQVISTNLDHKLRYYLLSE</sequence>
<dbReference type="Pfam" id="PF02623">
    <property type="entry name" value="FliW"/>
    <property type="match status" value="1"/>
</dbReference>
<keyword evidence="3 4" id="KW-0810">Translation regulation</keyword>
<keyword evidence="5" id="KW-0282">Flagellum</keyword>
<name>A0A2N1PUI4_9BACT</name>
<comment type="subcellular location">
    <subcellularLocation>
        <location evidence="4">Cytoplasm</location>
    </subcellularLocation>
</comment>
<evidence type="ECO:0000256" key="3">
    <source>
        <dbReference type="ARBA" id="ARBA00022845"/>
    </source>
</evidence>
<organism evidence="5 6">
    <name type="scientific">Candidatus Wallbacteria bacterium HGW-Wallbacteria-1</name>
    <dbReference type="NCBI Taxonomy" id="2013854"/>
    <lineage>
        <taxon>Bacteria</taxon>
        <taxon>Candidatus Walliibacteriota</taxon>
    </lineage>
</organism>
<dbReference type="SUPFAM" id="SSF141457">
    <property type="entry name" value="BH3618-like"/>
    <property type="match status" value="1"/>
</dbReference>
<comment type="caution">
    <text evidence="5">The sequence shown here is derived from an EMBL/GenBank/DDBJ whole genome shotgun (WGS) entry which is preliminary data.</text>
</comment>
<keyword evidence="5" id="KW-0969">Cilium</keyword>
<dbReference type="PANTHER" id="PTHR39190">
    <property type="entry name" value="FLAGELLAR ASSEMBLY FACTOR FLIW"/>
    <property type="match status" value="1"/>
</dbReference>
<dbReference type="Proteomes" id="UP000233256">
    <property type="component" value="Unassembled WGS sequence"/>
</dbReference>
<dbReference type="NCBIfam" id="NF009793">
    <property type="entry name" value="PRK13285.1-1"/>
    <property type="match status" value="1"/>
</dbReference>
<reference evidence="5 6" key="1">
    <citation type="journal article" date="2017" name="ISME J.">
        <title>Potential for microbial H2 and metal transformations associated with novel bacteria and archaea in deep terrestrial subsurface sediments.</title>
        <authorList>
            <person name="Hernsdorf A.W."/>
            <person name="Amano Y."/>
            <person name="Miyakawa K."/>
            <person name="Ise K."/>
            <person name="Suzuki Y."/>
            <person name="Anantharaman K."/>
            <person name="Probst A."/>
            <person name="Burstein D."/>
            <person name="Thomas B.C."/>
            <person name="Banfield J.F."/>
        </authorList>
    </citation>
    <scope>NUCLEOTIDE SEQUENCE [LARGE SCALE GENOMIC DNA]</scope>
    <source>
        <strain evidence="5">HGW-Wallbacteria-1</strain>
    </source>
</reference>
<evidence type="ECO:0000313" key="6">
    <source>
        <dbReference type="Proteomes" id="UP000233256"/>
    </source>
</evidence>
<dbReference type="GO" id="GO:0044780">
    <property type="term" value="P:bacterial-type flagellum assembly"/>
    <property type="evidence" value="ECO:0007669"/>
    <property type="project" value="UniProtKB-UniRule"/>
</dbReference>
<proteinExistence type="inferred from homology"/>
<dbReference type="AlphaFoldDB" id="A0A2N1PUI4"/>
<evidence type="ECO:0000313" key="5">
    <source>
        <dbReference type="EMBL" id="PKK92001.1"/>
    </source>
</evidence>
<dbReference type="InterPro" id="IPR003775">
    <property type="entry name" value="Flagellar_assembly_factor_FliW"/>
</dbReference>
<dbReference type="Gene3D" id="2.30.290.10">
    <property type="entry name" value="BH3618-like"/>
    <property type="match status" value="1"/>
</dbReference>
<dbReference type="EMBL" id="PGXC01000001">
    <property type="protein sequence ID" value="PKK92001.1"/>
    <property type="molecule type" value="Genomic_DNA"/>
</dbReference>
<keyword evidence="4" id="KW-0143">Chaperone</keyword>
<evidence type="ECO:0000256" key="4">
    <source>
        <dbReference type="HAMAP-Rule" id="MF_01185"/>
    </source>
</evidence>
<comment type="subunit">
    <text evidence="4">Interacts with translational regulator CsrA and flagellin(s).</text>
</comment>
<comment type="similarity">
    <text evidence="4">Belongs to the FliW family.</text>
</comment>
<dbReference type="PANTHER" id="PTHR39190:SF1">
    <property type="entry name" value="FLAGELLAR ASSEMBLY FACTOR FLIW"/>
    <property type="match status" value="1"/>
</dbReference>
<keyword evidence="5" id="KW-0966">Cell projection</keyword>
<gene>
    <name evidence="4" type="primary">fliW</name>
    <name evidence="5" type="ORF">CVV64_00880</name>
</gene>
<accession>A0A2N1PUI4</accession>
<keyword evidence="2 4" id="KW-1005">Bacterial flagellum biogenesis</keyword>
<evidence type="ECO:0000256" key="2">
    <source>
        <dbReference type="ARBA" id="ARBA00022795"/>
    </source>
</evidence>
<dbReference type="HAMAP" id="MF_01185">
    <property type="entry name" value="FliW"/>
    <property type="match status" value="1"/>
</dbReference>
<keyword evidence="1 4" id="KW-0963">Cytoplasm</keyword>
<evidence type="ECO:0000256" key="1">
    <source>
        <dbReference type="ARBA" id="ARBA00022490"/>
    </source>
</evidence>
<dbReference type="InterPro" id="IPR024046">
    <property type="entry name" value="Flagellar_assmbl_FliW_dom_sf"/>
</dbReference>
<protein>
    <recommendedName>
        <fullName evidence="4">Flagellar assembly factor FliW</fullName>
    </recommendedName>
</protein>
<comment type="function">
    <text evidence="4">Acts as an anti-CsrA protein, binds CsrA and prevents it from repressing translation of its target genes, one of which is flagellin. Binds to flagellin and participates in the assembly of the flagellum.</text>
</comment>
<dbReference type="GO" id="GO:0005737">
    <property type="term" value="C:cytoplasm"/>
    <property type="evidence" value="ECO:0007669"/>
    <property type="project" value="UniProtKB-SubCell"/>
</dbReference>